<evidence type="ECO:0000313" key="2">
    <source>
        <dbReference type="Proteomes" id="UP000298030"/>
    </source>
</evidence>
<dbReference type="OrthoDB" id="3543113at2759"/>
<organism evidence="1 2">
    <name type="scientific">Coprinellus micaceus</name>
    <name type="common">Glistening ink-cap mushroom</name>
    <name type="synonym">Coprinus micaceus</name>
    <dbReference type="NCBI Taxonomy" id="71717"/>
    <lineage>
        <taxon>Eukaryota</taxon>
        <taxon>Fungi</taxon>
        <taxon>Dikarya</taxon>
        <taxon>Basidiomycota</taxon>
        <taxon>Agaricomycotina</taxon>
        <taxon>Agaricomycetes</taxon>
        <taxon>Agaricomycetidae</taxon>
        <taxon>Agaricales</taxon>
        <taxon>Agaricineae</taxon>
        <taxon>Psathyrellaceae</taxon>
        <taxon>Coprinellus</taxon>
    </lineage>
</organism>
<evidence type="ECO:0000313" key="1">
    <source>
        <dbReference type="EMBL" id="TEB18691.1"/>
    </source>
</evidence>
<dbReference type="Proteomes" id="UP000298030">
    <property type="component" value="Unassembled WGS sequence"/>
</dbReference>
<accession>A0A4Y7SAP9</accession>
<comment type="caution">
    <text evidence="1">The sequence shown here is derived from an EMBL/GenBank/DDBJ whole genome shotgun (WGS) entry which is preliminary data.</text>
</comment>
<proteinExistence type="predicted"/>
<sequence length="460" mass="51773">MALTRRSFLEPALDRIWREIDSFNPLIACLPRGAWREYKPFENSAWVVDLNFRGTLSSSDLGVYLTKYASRIRKFSPNVSLEEKIFSLVFFQALQLITNYRPGSLAPCVTELGWVPIRQAQYLENSHLKHLGPFVYLFMGANVTSFTAFDYSDTAHLPSLAFVTEQLQNLTTLNATALYRPRSADSIAKSCWDQLEVINVDLSRRCNGGSFFKSIVQKTLPKLRTLLVLDNSSRAALNLQPEYTNPFPRVQKIVLTALQPSYGASLLRIINRLDAIKILSFRVRRSQTGDEGPELLVSSIFDRCSPATLEAIQLHETTPSANTSSLRRLDAPIDELLDITPLYKFTRLKMLDIQLDCAVRVTQRDITNFTAVWPGLQILNLCPSFHNVDSLPSINHTHLVQILDVGDLDMGAGRNTATFVSFVLENRPSALRQGLSNLYDPTSRDWRSCIPPSSDLSGQI</sequence>
<dbReference type="EMBL" id="QPFP01000234">
    <property type="protein sequence ID" value="TEB18691.1"/>
    <property type="molecule type" value="Genomic_DNA"/>
</dbReference>
<name>A0A4Y7SAP9_COPMI</name>
<dbReference type="AlphaFoldDB" id="A0A4Y7SAP9"/>
<evidence type="ECO:0008006" key="3">
    <source>
        <dbReference type="Google" id="ProtNLM"/>
    </source>
</evidence>
<protein>
    <recommendedName>
        <fullName evidence="3">F-box domain-containing protein</fullName>
    </recommendedName>
</protein>
<reference evidence="1 2" key="1">
    <citation type="journal article" date="2019" name="Nat. Ecol. Evol.">
        <title>Megaphylogeny resolves global patterns of mushroom evolution.</title>
        <authorList>
            <person name="Varga T."/>
            <person name="Krizsan K."/>
            <person name="Foldi C."/>
            <person name="Dima B."/>
            <person name="Sanchez-Garcia M."/>
            <person name="Sanchez-Ramirez S."/>
            <person name="Szollosi G.J."/>
            <person name="Szarkandi J.G."/>
            <person name="Papp V."/>
            <person name="Albert L."/>
            <person name="Andreopoulos W."/>
            <person name="Angelini C."/>
            <person name="Antonin V."/>
            <person name="Barry K.W."/>
            <person name="Bougher N.L."/>
            <person name="Buchanan P."/>
            <person name="Buyck B."/>
            <person name="Bense V."/>
            <person name="Catcheside P."/>
            <person name="Chovatia M."/>
            <person name="Cooper J."/>
            <person name="Damon W."/>
            <person name="Desjardin D."/>
            <person name="Finy P."/>
            <person name="Geml J."/>
            <person name="Haridas S."/>
            <person name="Hughes K."/>
            <person name="Justo A."/>
            <person name="Karasinski D."/>
            <person name="Kautmanova I."/>
            <person name="Kiss B."/>
            <person name="Kocsube S."/>
            <person name="Kotiranta H."/>
            <person name="LaButti K.M."/>
            <person name="Lechner B.E."/>
            <person name="Liimatainen K."/>
            <person name="Lipzen A."/>
            <person name="Lukacs Z."/>
            <person name="Mihaltcheva S."/>
            <person name="Morgado L.N."/>
            <person name="Niskanen T."/>
            <person name="Noordeloos M.E."/>
            <person name="Ohm R.A."/>
            <person name="Ortiz-Santana B."/>
            <person name="Ovrebo C."/>
            <person name="Racz N."/>
            <person name="Riley R."/>
            <person name="Savchenko A."/>
            <person name="Shiryaev A."/>
            <person name="Soop K."/>
            <person name="Spirin V."/>
            <person name="Szebenyi C."/>
            <person name="Tomsovsky M."/>
            <person name="Tulloss R.E."/>
            <person name="Uehling J."/>
            <person name="Grigoriev I.V."/>
            <person name="Vagvolgyi C."/>
            <person name="Papp T."/>
            <person name="Martin F.M."/>
            <person name="Miettinen O."/>
            <person name="Hibbett D.S."/>
            <person name="Nagy L.G."/>
        </authorList>
    </citation>
    <scope>NUCLEOTIDE SEQUENCE [LARGE SCALE GENOMIC DNA]</scope>
    <source>
        <strain evidence="1 2">FP101781</strain>
    </source>
</reference>
<keyword evidence="2" id="KW-1185">Reference proteome</keyword>
<gene>
    <name evidence="1" type="ORF">FA13DRAFT_1803152</name>
</gene>